<reference evidence="6" key="1">
    <citation type="submission" date="2022-10" db="EMBL/GenBank/DDBJ databases">
        <title>The complete genomes of actinobacterial strains from the NBC collection.</title>
        <authorList>
            <person name="Joergensen T.S."/>
            <person name="Alvarez Arevalo M."/>
            <person name="Sterndorff E.B."/>
            <person name="Faurdal D."/>
            <person name="Vuksanovic O."/>
            <person name="Mourched A.-S."/>
            <person name="Charusanti P."/>
            <person name="Shaw S."/>
            <person name="Blin K."/>
            <person name="Weber T."/>
        </authorList>
    </citation>
    <scope>NUCLEOTIDE SEQUENCE</scope>
    <source>
        <strain evidence="6">NBC_01482</strain>
    </source>
</reference>
<dbReference type="InterPro" id="IPR005158">
    <property type="entry name" value="BTAD"/>
</dbReference>
<evidence type="ECO:0000259" key="5">
    <source>
        <dbReference type="SMART" id="SM01043"/>
    </source>
</evidence>
<dbReference type="Gene3D" id="1.10.10.10">
    <property type="entry name" value="Winged helix-like DNA-binding domain superfamily/Winged helix DNA-binding domain"/>
    <property type="match status" value="1"/>
</dbReference>
<dbReference type="Pfam" id="PF03704">
    <property type="entry name" value="BTAD"/>
    <property type="match status" value="1"/>
</dbReference>
<protein>
    <submittedName>
        <fullName evidence="6">Winged helix-turn-helix domain-containing protein</fullName>
    </submittedName>
</protein>
<dbReference type="InterPro" id="IPR036388">
    <property type="entry name" value="WH-like_DNA-bd_sf"/>
</dbReference>
<accession>A0ABZ1YJ66</accession>
<evidence type="ECO:0000256" key="2">
    <source>
        <dbReference type="ARBA" id="ARBA00023125"/>
    </source>
</evidence>
<feature type="region of interest" description="Disordered" evidence="3">
    <location>
        <begin position="933"/>
        <end position="952"/>
    </location>
</feature>
<evidence type="ECO:0000256" key="3">
    <source>
        <dbReference type="SAM" id="MobiDB-lite"/>
    </source>
</evidence>
<feature type="domain" description="Bacterial transcriptional activator" evidence="5">
    <location>
        <begin position="790"/>
        <end position="934"/>
    </location>
</feature>
<dbReference type="SMART" id="SM00862">
    <property type="entry name" value="Trans_reg_C"/>
    <property type="match status" value="1"/>
</dbReference>
<name>A0ABZ1YJ66_9NOCA</name>
<evidence type="ECO:0000259" key="4">
    <source>
        <dbReference type="SMART" id="SM00862"/>
    </source>
</evidence>
<dbReference type="InterPro" id="IPR059106">
    <property type="entry name" value="WHD_MalT"/>
</dbReference>
<evidence type="ECO:0000313" key="7">
    <source>
        <dbReference type="Proteomes" id="UP001432062"/>
    </source>
</evidence>
<dbReference type="SUPFAM" id="SSF48452">
    <property type="entry name" value="TPR-like"/>
    <property type="match status" value="1"/>
</dbReference>
<dbReference type="InterPro" id="IPR011990">
    <property type="entry name" value="TPR-like_helical_dom_sf"/>
</dbReference>
<dbReference type="InterPro" id="IPR051677">
    <property type="entry name" value="AfsR-DnrI-RedD_regulator"/>
</dbReference>
<evidence type="ECO:0000313" key="6">
    <source>
        <dbReference type="EMBL" id="WUV43260.1"/>
    </source>
</evidence>
<organism evidence="6 7">
    <name type="scientific">Nocardia vinacea</name>
    <dbReference type="NCBI Taxonomy" id="96468"/>
    <lineage>
        <taxon>Bacteria</taxon>
        <taxon>Bacillati</taxon>
        <taxon>Actinomycetota</taxon>
        <taxon>Actinomycetes</taxon>
        <taxon>Mycobacteriales</taxon>
        <taxon>Nocardiaceae</taxon>
        <taxon>Nocardia</taxon>
    </lineage>
</organism>
<dbReference type="Proteomes" id="UP001432062">
    <property type="component" value="Chromosome"/>
</dbReference>
<dbReference type="SUPFAM" id="SSF46894">
    <property type="entry name" value="C-terminal effector domain of the bipartite response regulators"/>
    <property type="match status" value="1"/>
</dbReference>
<dbReference type="Gene3D" id="1.25.40.10">
    <property type="entry name" value="Tetratricopeptide repeat domain"/>
    <property type="match status" value="1"/>
</dbReference>
<dbReference type="InterPro" id="IPR016032">
    <property type="entry name" value="Sig_transdc_resp-reg_C-effctor"/>
</dbReference>
<dbReference type="RefSeq" id="WP_329405788.1">
    <property type="nucleotide sequence ID" value="NZ_CP109441.1"/>
</dbReference>
<evidence type="ECO:0000256" key="1">
    <source>
        <dbReference type="ARBA" id="ARBA00005820"/>
    </source>
</evidence>
<dbReference type="Pfam" id="PF00486">
    <property type="entry name" value="Trans_reg_C"/>
    <property type="match status" value="1"/>
</dbReference>
<dbReference type="SMART" id="SM01043">
    <property type="entry name" value="BTAD"/>
    <property type="match status" value="1"/>
</dbReference>
<proteinExistence type="inferred from homology"/>
<dbReference type="InterPro" id="IPR001867">
    <property type="entry name" value="OmpR/PhoB-type_DNA-bd"/>
</dbReference>
<gene>
    <name evidence="6" type="ORF">OG563_29020</name>
</gene>
<feature type="domain" description="OmpR/PhoB-type" evidence="4">
    <location>
        <begin position="701"/>
        <end position="782"/>
    </location>
</feature>
<sequence>MVDSGATAPSGGRRLGLQRPRLLRRMADADVTVVIAAAGSGKTHLLQQYAAASGDGVAWYRADPDDIDAECFVRRLRAVSEHGPRTLIVDDFHFVVGGPAESAFERFALSDPVTGARVVLGSRVRPTVNLMRAEIGRVTVLSGDDLRFRCWEVEELFSSVYGHRLPPDEAAALSRFTDGWAAGLHLFHLGTQTLGAGARRAAIRALSGRARYLQGYLAHTVLGELPAELCEFLRRTHVFETVSAERCDRLLDRTDSAALLAELERRQALTSSDDDGHSFRYHEVLRQHLASALREELGAAEAARWCRKAATQLEDEQAYPEAARLFARAEHWTEVARLLNTHGARVVGDPQSPVWCAGLPASVVEQDPWLSLATARREVAAGNLRRGSQRYRHAERLFSEPDLRAAAARERRLVDIWLDAAPQVELHWLDRIRAATMRRPLDYVDDDNGCAGIAFAHTCALLLAGHVRRAGQQAQLSVYEAAVPMLELWTQLVGTIAAMVCGEHVGMRIELLAGEAERAGATALLRQCCALSQLGGSEVAAECDAAGDHWGAALAAAIAAYRALLAGEPSMSLWRAVSERCVRLRADTPKAWALAFEALAAAAESAGDAETKATRAEAFARTTGVPGARAIALLANAVRTDNVAAAPFAAARALAVEIGMPLPPALVDRIGEPKSVVALPIPSNTDLRLRCLGAFVVEVDGIELDPRALRPRAAATLRYLAMRTGRWVHRDDLVAALWPDLPEAQARQSLQVSVSAVRRFLEPDTGRGKSTLLMRRGETYSLVLNGRSTADVVTFETALETGRSALQLGDEDRAHSAFTAALVEYRGELLPSDGAVEWVVAERDRLRTQASLAGVTLAELELCRDRAAAAIDALRRSLDIDPYLDRAWRLLISAYQRADDLAAAERARRDYAKMLAELGVQSANPVTVLVGPARTARAPGTSPRPRVRSAAG</sequence>
<comment type="similarity">
    <text evidence="1">Belongs to the AfsR/DnrI/RedD regulatory family.</text>
</comment>
<keyword evidence="2" id="KW-0238">DNA-binding</keyword>
<dbReference type="Pfam" id="PF25873">
    <property type="entry name" value="WHD_MalT"/>
    <property type="match status" value="1"/>
</dbReference>
<dbReference type="PANTHER" id="PTHR35807">
    <property type="entry name" value="TRANSCRIPTIONAL REGULATOR REDD-RELATED"/>
    <property type="match status" value="1"/>
</dbReference>
<dbReference type="EMBL" id="CP109441">
    <property type="protein sequence ID" value="WUV43260.1"/>
    <property type="molecule type" value="Genomic_DNA"/>
</dbReference>
<keyword evidence="7" id="KW-1185">Reference proteome</keyword>